<feature type="region of interest" description="Disordered" evidence="1">
    <location>
        <begin position="1"/>
        <end position="28"/>
    </location>
</feature>
<proteinExistence type="predicted"/>
<evidence type="ECO:0000256" key="1">
    <source>
        <dbReference type="SAM" id="MobiDB-lite"/>
    </source>
</evidence>
<organism evidence="4">
    <name type="scientific">Dulem virus 193</name>
    <dbReference type="NCBI Taxonomy" id="3145670"/>
    <lineage>
        <taxon>Viruses</taxon>
        <taxon>Monodnaviria</taxon>
        <taxon>Sangervirae</taxon>
        <taxon>Phixviricota</taxon>
        <taxon>Malgrandaviricetes</taxon>
        <taxon>Petitvirales</taxon>
        <taxon>Microviridae</taxon>
        <taxon>Microvirus</taxon>
    </lineage>
</organism>
<accession>A0AAU8AWT6</accession>
<evidence type="ECO:0000313" key="3">
    <source>
        <dbReference type="EMBL" id="XCD03350.1"/>
    </source>
</evidence>
<protein>
    <submittedName>
        <fullName evidence="4">Uncharacterized protein</fullName>
    </submittedName>
</protein>
<keyword evidence="2" id="KW-1133">Transmembrane helix</keyword>
<dbReference type="EMBL" id="PP511346">
    <property type="protein sequence ID" value="XCD03350.1"/>
    <property type="molecule type" value="Genomic_DNA"/>
</dbReference>
<keyword evidence="2" id="KW-0472">Membrane</keyword>
<sequence length="88" mass="10344">MDEKKKNYESTERSEDISQNREQNKTNERSSTLFAWWYSLVELVFKKKNNVSDGFAIGLGVCSLLLVFLLLLFTAMMELKGVRFFDFF</sequence>
<reference evidence="4" key="1">
    <citation type="submission" date="2024-03" db="EMBL/GenBank/DDBJ databases">
        <title>Diverse circular DNA viruses in blood, oral, and fecal samples of captive lemurs.</title>
        <authorList>
            <person name="Paietta E.N."/>
            <person name="Kraberger S."/>
            <person name="Lund M.C."/>
            <person name="Custer J.M."/>
            <person name="Vargas K.M."/>
            <person name="Ehmke E.E."/>
            <person name="Yoder A.D."/>
            <person name="Varsani A."/>
        </authorList>
    </citation>
    <scope>NUCLEOTIDE SEQUENCE</scope>
    <source>
        <strain evidence="3">Duke_18_53</strain>
        <strain evidence="4">Duke_23FS_41</strain>
    </source>
</reference>
<evidence type="ECO:0000313" key="4">
    <source>
        <dbReference type="EMBL" id="XCD04471.1"/>
    </source>
</evidence>
<evidence type="ECO:0000256" key="2">
    <source>
        <dbReference type="SAM" id="Phobius"/>
    </source>
</evidence>
<feature type="transmembrane region" description="Helical" evidence="2">
    <location>
        <begin position="55"/>
        <end position="77"/>
    </location>
</feature>
<name>A0AAU8AWT6_9VIRU</name>
<dbReference type="EMBL" id="PP511464">
    <property type="protein sequence ID" value="XCD04471.1"/>
    <property type="molecule type" value="Genomic_DNA"/>
</dbReference>
<keyword evidence="2" id="KW-0812">Transmembrane</keyword>